<keyword evidence="10" id="KW-1185">Reference proteome</keyword>
<evidence type="ECO:0000256" key="6">
    <source>
        <dbReference type="SAM" id="MobiDB-lite"/>
    </source>
</evidence>
<dbReference type="InterPro" id="IPR009000">
    <property type="entry name" value="Transl_B-barrel_sf"/>
</dbReference>
<dbReference type="InterPro" id="IPR011961">
    <property type="entry name" value="RimM"/>
</dbReference>
<feature type="region of interest" description="Disordered" evidence="6">
    <location>
        <begin position="157"/>
        <end position="179"/>
    </location>
</feature>
<dbReference type="NCBIfam" id="TIGR02273">
    <property type="entry name" value="16S_RimM"/>
    <property type="match status" value="1"/>
</dbReference>
<organism evidence="9 10">
    <name type="scientific">Schaalia naturae</name>
    <dbReference type="NCBI Taxonomy" id="635203"/>
    <lineage>
        <taxon>Bacteria</taxon>
        <taxon>Bacillati</taxon>
        <taxon>Actinomycetota</taxon>
        <taxon>Actinomycetes</taxon>
        <taxon>Actinomycetales</taxon>
        <taxon>Actinomycetaceae</taxon>
        <taxon>Schaalia</taxon>
    </lineage>
</organism>
<keyword evidence="4 5" id="KW-0143">Chaperone</keyword>
<comment type="subunit">
    <text evidence="5">Binds ribosomal protein uS19.</text>
</comment>
<evidence type="ECO:0000256" key="3">
    <source>
        <dbReference type="ARBA" id="ARBA00022552"/>
    </source>
</evidence>
<proteinExistence type="inferred from homology"/>
<dbReference type="InterPro" id="IPR011033">
    <property type="entry name" value="PRC_barrel-like_sf"/>
</dbReference>
<protein>
    <recommendedName>
        <fullName evidence="5">Ribosome maturation factor RimM</fullName>
    </recommendedName>
</protein>
<dbReference type="InterPro" id="IPR036976">
    <property type="entry name" value="RimM_N_sf"/>
</dbReference>
<dbReference type="Gene3D" id="2.30.30.240">
    <property type="entry name" value="PRC-barrel domain"/>
    <property type="match status" value="1"/>
</dbReference>
<evidence type="ECO:0000256" key="4">
    <source>
        <dbReference type="ARBA" id="ARBA00023186"/>
    </source>
</evidence>
<dbReference type="SUPFAM" id="SSF50447">
    <property type="entry name" value="Translation proteins"/>
    <property type="match status" value="1"/>
</dbReference>
<dbReference type="PANTHER" id="PTHR33692">
    <property type="entry name" value="RIBOSOME MATURATION FACTOR RIMM"/>
    <property type="match status" value="1"/>
</dbReference>
<evidence type="ECO:0000259" key="7">
    <source>
        <dbReference type="Pfam" id="PF01782"/>
    </source>
</evidence>
<dbReference type="HAMAP" id="MF_00014">
    <property type="entry name" value="Ribosome_mat_RimM"/>
    <property type="match status" value="1"/>
</dbReference>
<sequence length="179" mass="19250">MELRAAVVGPAHGLHGEVVLDVRTDSPGRLSPGSELRTSDPRWPTLTVASLRTQKSRVYAGFEQVLTREDAESLRGAELLVEAVTEEDAWYPHELQGLRAVTPRGEELGEVAGLQAGAAQDLLLVRRDGRTIMVPFVRQLVPVVDVEGGRVVIDAPPGLFEDEEGPADLGTSRGPGDAR</sequence>
<dbReference type="SUPFAM" id="SSF50346">
    <property type="entry name" value="PRC-barrel domain"/>
    <property type="match status" value="1"/>
</dbReference>
<gene>
    <name evidence="5 9" type="primary">rimM</name>
    <name evidence="9" type="ORF">ACFQWG_05250</name>
</gene>
<comment type="subcellular location">
    <subcellularLocation>
        <location evidence="5">Cytoplasm</location>
    </subcellularLocation>
</comment>
<comment type="function">
    <text evidence="5">An accessory protein needed during the final step in the assembly of 30S ribosomal subunit, possibly for assembly of the head region. Essential for efficient processing of 16S rRNA. May be needed both before and after RbfA during the maturation of 16S rRNA. It has affinity for free ribosomal 30S subunits but not for 70S ribosomes.</text>
</comment>
<feature type="domain" description="Ribosome maturation factor RimM PRC barrel" evidence="8">
    <location>
        <begin position="93"/>
        <end position="159"/>
    </location>
</feature>
<dbReference type="Pfam" id="PF24986">
    <property type="entry name" value="PRC_RimM"/>
    <property type="match status" value="1"/>
</dbReference>
<dbReference type="Gene3D" id="2.40.30.60">
    <property type="entry name" value="RimM"/>
    <property type="match status" value="1"/>
</dbReference>
<evidence type="ECO:0000256" key="2">
    <source>
        <dbReference type="ARBA" id="ARBA00022517"/>
    </source>
</evidence>
<accession>A0ABW2SKG6</accession>
<comment type="caution">
    <text evidence="9">The sequence shown here is derived from an EMBL/GenBank/DDBJ whole genome shotgun (WGS) entry which is preliminary data.</text>
</comment>
<evidence type="ECO:0000313" key="10">
    <source>
        <dbReference type="Proteomes" id="UP001596527"/>
    </source>
</evidence>
<keyword evidence="3 5" id="KW-0698">rRNA processing</keyword>
<reference evidence="10" key="1">
    <citation type="journal article" date="2019" name="Int. J. Syst. Evol. Microbiol.">
        <title>The Global Catalogue of Microorganisms (GCM) 10K type strain sequencing project: providing services to taxonomists for standard genome sequencing and annotation.</title>
        <authorList>
            <consortium name="The Broad Institute Genomics Platform"/>
            <consortium name="The Broad Institute Genome Sequencing Center for Infectious Disease"/>
            <person name="Wu L."/>
            <person name="Ma J."/>
        </authorList>
    </citation>
    <scope>NUCLEOTIDE SEQUENCE [LARGE SCALE GENOMIC DNA]</scope>
    <source>
        <strain evidence="10">CCUG 56698</strain>
    </source>
</reference>
<evidence type="ECO:0000256" key="1">
    <source>
        <dbReference type="ARBA" id="ARBA00022490"/>
    </source>
</evidence>
<dbReference type="InterPro" id="IPR056792">
    <property type="entry name" value="PRC_RimM"/>
</dbReference>
<dbReference type="InterPro" id="IPR002676">
    <property type="entry name" value="RimM_N"/>
</dbReference>
<keyword evidence="1 5" id="KW-0963">Cytoplasm</keyword>
<evidence type="ECO:0000313" key="9">
    <source>
        <dbReference type="EMBL" id="MFC7580615.1"/>
    </source>
</evidence>
<dbReference type="RefSeq" id="WP_380976243.1">
    <property type="nucleotide sequence ID" value="NZ_JBHTEF010000001.1"/>
</dbReference>
<dbReference type="PANTHER" id="PTHR33692:SF1">
    <property type="entry name" value="RIBOSOME MATURATION FACTOR RIMM"/>
    <property type="match status" value="1"/>
</dbReference>
<name>A0ABW2SKG6_9ACTO</name>
<comment type="domain">
    <text evidence="5">The PRC barrel domain binds ribosomal protein uS19.</text>
</comment>
<keyword evidence="2 5" id="KW-0690">Ribosome biogenesis</keyword>
<evidence type="ECO:0000256" key="5">
    <source>
        <dbReference type="HAMAP-Rule" id="MF_00014"/>
    </source>
</evidence>
<evidence type="ECO:0000259" key="8">
    <source>
        <dbReference type="Pfam" id="PF24986"/>
    </source>
</evidence>
<dbReference type="EMBL" id="JBHTEF010000001">
    <property type="protein sequence ID" value="MFC7580615.1"/>
    <property type="molecule type" value="Genomic_DNA"/>
</dbReference>
<feature type="domain" description="RimM N-terminal" evidence="7">
    <location>
        <begin position="6"/>
        <end position="82"/>
    </location>
</feature>
<dbReference type="Pfam" id="PF01782">
    <property type="entry name" value="RimM"/>
    <property type="match status" value="1"/>
</dbReference>
<dbReference type="Proteomes" id="UP001596527">
    <property type="component" value="Unassembled WGS sequence"/>
</dbReference>
<comment type="similarity">
    <text evidence="5">Belongs to the RimM family.</text>
</comment>